<evidence type="ECO:0000313" key="2">
    <source>
        <dbReference type="Proteomes" id="UP000178820"/>
    </source>
</evidence>
<proteinExistence type="predicted"/>
<dbReference type="Proteomes" id="UP000178820">
    <property type="component" value="Unassembled WGS sequence"/>
</dbReference>
<name>A0A1G2I4T5_9BACT</name>
<organism evidence="1 2">
    <name type="scientific">Candidatus Staskawiczbacteria bacterium RIFCSPHIGHO2_02_FULL_42_22</name>
    <dbReference type="NCBI Taxonomy" id="1802207"/>
    <lineage>
        <taxon>Bacteria</taxon>
        <taxon>Candidatus Staskawicziibacteriota</taxon>
    </lineage>
</organism>
<accession>A0A1G2I4T5</accession>
<evidence type="ECO:0000313" key="1">
    <source>
        <dbReference type="EMBL" id="OGZ69755.1"/>
    </source>
</evidence>
<comment type="caution">
    <text evidence="1">The sequence shown here is derived from an EMBL/GenBank/DDBJ whole genome shotgun (WGS) entry which is preliminary data.</text>
</comment>
<dbReference type="STRING" id="1802207.A3D44_04400"/>
<gene>
    <name evidence="1" type="ORF">A3D44_04400</name>
</gene>
<sequence length="122" mass="14068">MPRNIESQPNPDEEPKDLENFSYALELLHLSPSMSARGFLNHINADITERLELASKKNPSAEKRLNLITYIQSILGQEQLRLSEMAESDPERAKNIIDVRLRNVGFKSHMEELKEKGEFKTF</sequence>
<reference evidence="1 2" key="1">
    <citation type="journal article" date="2016" name="Nat. Commun.">
        <title>Thousands of microbial genomes shed light on interconnected biogeochemical processes in an aquifer system.</title>
        <authorList>
            <person name="Anantharaman K."/>
            <person name="Brown C.T."/>
            <person name="Hug L.A."/>
            <person name="Sharon I."/>
            <person name="Castelle C.J."/>
            <person name="Probst A.J."/>
            <person name="Thomas B.C."/>
            <person name="Singh A."/>
            <person name="Wilkins M.J."/>
            <person name="Karaoz U."/>
            <person name="Brodie E.L."/>
            <person name="Williams K.H."/>
            <person name="Hubbard S.S."/>
            <person name="Banfield J.F."/>
        </authorList>
    </citation>
    <scope>NUCLEOTIDE SEQUENCE [LARGE SCALE GENOMIC DNA]</scope>
</reference>
<dbReference type="AlphaFoldDB" id="A0A1G2I4T5"/>
<dbReference type="EMBL" id="MHOT01000004">
    <property type="protein sequence ID" value="OGZ69755.1"/>
    <property type="molecule type" value="Genomic_DNA"/>
</dbReference>
<protein>
    <submittedName>
        <fullName evidence="1">Uncharacterized protein</fullName>
    </submittedName>
</protein>